<evidence type="ECO:0000313" key="5">
    <source>
        <dbReference type="RefSeq" id="XP_022109265.1"/>
    </source>
</evidence>
<dbReference type="OMA" id="CTIGHIS"/>
<sequence length="379" mass="40771">MTCVASYLQSYHVVEWAAGSPVRTLRWGKATITSDPRFAFETTERLSARLVVIQDFTITGLEKADAGEYMCNIKDVQTNPGNVSVASARITLQVLYFPSEAFPVCSPEGPISLFPGTILTMQCVSEYGNPNIEMNVYGEPAKPISYVRATSIFNGTVVRSWRLTVNASNDAGSTFVCTISSTSFPQMSRSCTVGPISVQGGVTRPNTEPTAELTTSAIRESVTSAGLSTETVQAPNTPFVTVAGAENTKTLLHATSNPTAVTVNATVSGSTTKEVELTKDTPIESVVTPSLSGTMPSRTITTMTHEPVYSLLSTIAKIHDPSPLTPWMAAFTSSLVVVVVLAFCLIKLMRQLKSSSKNEPERPLSEPYIELQPKDVKAR</sequence>
<dbReference type="InterPro" id="IPR007110">
    <property type="entry name" value="Ig-like_dom"/>
</dbReference>
<feature type="domain" description="Ig-like" evidence="3">
    <location>
        <begin position="1"/>
        <end position="91"/>
    </location>
</feature>
<name>A0A8B7ZWX1_ACAPL</name>
<dbReference type="Proteomes" id="UP000694845">
    <property type="component" value="Unplaced"/>
</dbReference>
<dbReference type="KEGG" id="aplc:110989291"/>
<keyword evidence="2" id="KW-0812">Transmembrane</keyword>
<organism evidence="4 5">
    <name type="scientific">Acanthaster planci</name>
    <name type="common">Crown-of-thorns starfish</name>
    <dbReference type="NCBI Taxonomy" id="133434"/>
    <lineage>
        <taxon>Eukaryota</taxon>
        <taxon>Metazoa</taxon>
        <taxon>Echinodermata</taxon>
        <taxon>Eleutherozoa</taxon>
        <taxon>Asterozoa</taxon>
        <taxon>Asteroidea</taxon>
        <taxon>Valvatacea</taxon>
        <taxon>Valvatida</taxon>
        <taxon>Acanthasteridae</taxon>
        <taxon>Acanthaster</taxon>
    </lineage>
</organism>
<dbReference type="RefSeq" id="XP_022109267.1">
    <property type="nucleotide sequence ID" value="XM_022253575.1"/>
</dbReference>
<keyword evidence="2" id="KW-1133">Transmembrane helix</keyword>
<protein>
    <submittedName>
        <fullName evidence="5 6">Uncharacterized protein LOC110989291</fullName>
    </submittedName>
</protein>
<dbReference type="RefSeq" id="XP_022109265.1">
    <property type="nucleotide sequence ID" value="XM_022253573.1"/>
</dbReference>
<dbReference type="OrthoDB" id="10039395at2759"/>
<dbReference type="PROSITE" id="PS50835">
    <property type="entry name" value="IG_LIKE"/>
    <property type="match status" value="1"/>
</dbReference>
<dbReference type="AlphaFoldDB" id="A0A8B7ZWX1"/>
<dbReference type="SUPFAM" id="SSF48726">
    <property type="entry name" value="Immunoglobulin"/>
    <property type="match status" value="1"/>
</dbReference>
<dbReference type="Gene3D" id="2.60.40.10">
    <property type="entry name" value="Immunoglobulins"/>
    <property type="match status" value="1"/>
</dbReference>
<gene>
    <name evidence="5 6" type="primary">LOC110989291</name>
</gene>
<reference evidence="5 6" key="1">
    <citation type="submission" date="2025-04" db="UniProtKB">
        <authorList>
            <consortium name="RefSeq"/>
        </authorList>
    </citation>
    <scope>IDENTIFICATION</scope>
</reference>
<evidence type="ECO:0000256" key="2">
    <source>
        <dbReference type="SAM" id="Phobius"/>
    </source>
</evidence>
<feature type="transmembrane region" description="Helical" evidence="2">
    <location>
        <begin position="327"/>
        <end position="348"/>
    </location>
</feature>
<evidence type="ECO:0000313" key="6">
    <source>
        <dbReference type="RefSeq" id="XP_022109267.1"/>
    </source>
</evidence>
<feature type="region of interest" description="Disordered" evidence="1">
    <location>
        <begin position="355"/>
        <end position="379"/>
    </location>
</feature>
<evidence type="ECO:0000313" key="4">
    <source>
        <dbReference type="Proteomes" id="UP000694845"/>
    </source>
</evidence>
<keyword evidence="4" id="KW-1185">Reference proteome</keyword>
<dbReference type="InterPro" id="IPR036179">
    <property type="entry name" value="Ig-like_dom_sf"/>
</dbReference>
<proteinExistence type="predicted"/>
<dbReference type="InterPro" id="IPR013783">
    <property type="entry name" value="Ig-like_fold"/>
</dbReference>
<dbReference type="GeneID" id="110989291"/>
<keyword evidence="2" id="KW-0472">Membrane</keyword>
<accession>A0A8B7ZWX1</accession>
<evidence type="ECO:0000256" key="1">
    <source>
        <dbReference type="SAM" id="MobiDB-lite"/>
    </source>
</evidence>
<evidence type="ECO:0000259" key="3">
    <source>
        <dbReference type="PROSITE" id="PS50835"/>
    </source>
</evidence>